<evidence type="ECO:0000313" key="3">
    <source>
        <dbReference type="EMBL" id="RYJ43333.1"/>
    </source>
</evidence>
<sequence length="160" mass="18073">MKETKIVKDDSGKKLLISRSFDAPADKVWKAWTEAELLDKWWAPKPYHTETKVMNFKVGGMRLYAMVSPEGNKDWCKTQYTAIDAGVSFKSEDGFCDEEGNMNPDFPLMYWSNRFNGTGNTTTVNIELSFDSAEDLEKIVGMGFKEGFAMAISNLDELLA</sequence>
<dbReference type="SUPFAM" id="SSF55961">
    <property type="entry name" value="Bet v1-like"/>
    <property type="match status" value="1"/>
</dbReference>
<evidence type="ECO:0000256" key="1">
    <source>
        <dbReference type="ARBA" id="ARBA00006817"/>
    </source>
</evidence>
<gene>
    <name evidence="3" type="ORF">NU09_1671</name>
</gene>
<evidence type="ECO:0000313" key="4">
    <source>
        <dbReference type="Proteomes" id="UP000289775"/>
    </source>
</evidence>
<accession>A0A444WBZ6</accession>
<dbReference type="CDD" id="cd07814">
    <property type="entry name" value="SRPBCC_CalC_Aha1-like"/>
    <property type="match status" value="1"/>
</dbReference>
<reference evidence="3 4" key="1">
    <citation type="submission" date="2014-12" db="EMBL/GenBank/DDBJ databases">
        <title>Genome sequence of Flavobacterium beibuense RSKm HC5.</title>
        <authorList>
            <person name="Kim J.F."/>
            <person name="Song J.Y."/>
            <person name="Kwak M.-J."/>
            <person name="Lee S.-W."/>
        </authorList>
    </citation>
    <scope>NUCLEOTIDE SEQUENCE [LARGE SCALE GENOMIC DNA]</scope>
    <source>
        <strain evidence="3 4">RSKm HC5</strain>
    </source>
</reference>
<evidence type="ECO:0000259" key="2">
    <source>
        <dbReference type="Pfam" id="PF08327"/>
    </source>
</evidence>
<protein>
    <submittedName>
        <fullName evidence="3">Activator of Hsp90 ATPase 1 family protein</fullName>
    </submittedName>
</protein>
<comment type="caution">
    <text evidence="3">The sequence shown here is derived from an EMBL/GenBank/DDBJ whole genome shotgun (WGS) entry which is preliminary data.</text>
</comment>
<feature type="domain" description="Activator of Hsp90 ATPase homologue 1/2-like C-terminal" evidence="2">
    <location>
        <begin position="22"/>
        <end position="159"/>
    </location>
</feature>
<name>A0A444WBZ6_9FLAO</name>
<comment type="similarity">
    <text evidence="1">Belongs to the AHA1 family.</text>
</comment>
<dbReference type="InterPro" id="IPR023393">
    <property type="entry name" value="START-like_dom_sf"/>
</dbReference>
<proteinExistence type="inferred from homology"/>
<dbReference type="Proteomes" id="UP000289775">
    <property type="component" value="Unassembled WGS sequence"/>
</dbReference>
<dbReference type="InterPro" id="IPR013538">
    <property type="entry name" value="ASHA1/2-like_C"/>
</dbReference>
<dbReference type="RefSeq" id="WP_129750808.1">
    <property type="nucleotide sequence ID" value="NZ_JUIW01000005.1"/>
</dbReference>
<dbReference type="OrthoDB" id="9795306at2"/>
<dbReference type="Pfam" id="PF08327">
    <property type="entry name" value="AHSA1"/>
    <property type="match status" value="1"/>
</dbReference>
<organism evidence="3 4">
    <name type="scientific">Flavobacterium beibuense</name>
    <dbReference type="NCBI Taxonomy" id="657326"/>
    <lineage>
        <taxon>Bacteria</taxon>
        <taxon>Pseudomonadati</taxon>
        <taxon>Bacteroidota</taxon>
        <taxon>Flavobacteriia</taxon>
        <taxon>Flavobacteriales</taxon>
        <taxon>Flavobacteriaceae</taxon>
        <taxon>Flavobacterium</taxon>
    </lineage>
</organism>
<dbReference type="AlphaFoldDB" id="A0A444WBZ6"/>
<keyword evidence="4" id="KW-1185">Reference proteome</keyword>
<dbReference type="Gene3D" id="3.30.530.20">
    <property type="match status" value="1"/>
</dbReference>
<dbReference type="EMBL" id="JUIW01000005">
    <property type="protein sequence ID" value="RYJ43333.1"/>
    <property type="molecule type" value="Genomic_DNA"/>
</dbReference>